<dbReference type="Gene3D" id="1.10.8.10">
    <property type="entry name" value="DNA helicase RuvA subunit, C-terminal domain"/>
    <property type="match status" value="1"/>
</dbReference>
<name>A0A1I5B7J7_9RHOB</name>
<dbReference type="PRINTS" id="PR00507">
    <property type="entry name" value="N12N6MTFRASE"/>
</dbReference>
<dbReference type="GO" id="GO:0102559">
    <property type="term" value="F:peptide chain release factor N(5)-glutamine methyltransferase activity"/>
    <property type="evidence" value="ECO:0007669"/>
    <property type="project" value="UniProtKB-EC"/>
</dbReference>
<feature type="domain" description="Methyltransferase small" evidence="6">
    <location>
        <begin position="106"/>
        <end position="199"/>
    </location>
</feature>
<evidence type="ECO:0000256" key="3">
    <source>
        <dbReference type="ARBA" id="ARBA00022691"/>
    </source>
</evidence>
<proteinExistence type="inferred from homology"/>
<dbReference type="InterPro" id="IPR002052">
    <property type="entry name" value="DNA_methylase_N6_adenine_CS"/>
</dbReference>
<feature type="binding site" evidence="5">
    <location>
        <begin position="191"/>
        <end position="194"/>
    </location>
    <ligand>
        <name>substrate</name>
    </ligand>
</feature>
<dbReference type="Gene3D" id="3.40.50.150">
    <property type="entry name" value="Vaccinia Virus protein VP39"/>
    <property type="match status" value="1"/>
</dbReference>
<dbReference type="HAMAP" id="MF_02126">
    <property type="entry name" value="RF_methyltr_PrmC"/>
    <property type="match status" value="1"/>
</dbReference>
<dbReference type="NCBIfam" id="TIGR03534">
    <property type="entry name" value="RF_mod_PrmC"/>
    <property type="match status" value="1"/>
</dbReference>
<evidence type="ECO:0000256" key="1">
    <source>
        <dbReference type="ARBA" id="ARBA00022603"/>
    </source>
</evidence>
<evidence type="ECO:0000256" key="5">
    <source>
        <dbReference type="HAMAP-Rule" id="MF_02126"/>
    </source>
</evidence>
<keyword evidence="2 5" id="KW-0808">Transferase</keyword>
<evidence type="ECO:0000256" key="2">
    <source>
        <dbReference type="ARBA" id="ARBA00022679"/>
    </source>
</evidence>
<evidence type="ECO:0000313" key="9">
    <source>
        <dbReference type="Proteomes" id="UP000198599"/>
    </source>
</evidence>
<keyword evidence="9" id="KW-1185">Reference proteome</keyword>
<dbReference type="EMBL" id="FOVP01000007">
    <property type="protein sequence ID" value="SFN70683.1"/>
    <property type="molecule type" value="Genomic_DNA"/>
</dbReference>
<dbReference type="InterPro" id="IPR029063">
    <property type="entry name" value="SAM-dependent_MTases_sf"/>
</dbReference>
<dbReference type="Proteomes" id="UP000198599">
    <property type="component" value="Unassembled WGS sequence"/>
</dbReference>
<protein>
    <recommendedName>
        <fullName evidence="5">Release factor glutamine methyltransferase</fullName>
        <shortName evidence="5">RF MTase</shortName>
        <ecNumber evidence="5">2.1.1.297</ecNumber>
    </recommendedName>
    <alternativeName>
        <fullName evidence="5">N5-glutamine methyltransferase PrmC</fullName>
    </alternativeName>
    <alternativeName>
        <fullName evidence="5">Protein-(glutamine-N5) MTase PrmC</fullName>
    </alternativeName>
    <alternativeName>
        <fullName evidence="5">Protein-glutamine N-methyltransferase PrmC</fullName>
    </alternativeName>
</protein>
<evidence type="ECO:0000259" key="7">
    <source>
        <dbReference type="Pfam" id="PF17827"/>
    </source>
</evidence>
<feature type="domain" description="Release factor glutamine methyltransferase N-terminal" evidence="7">
    <location>
        <begin position="17"/>
        <end position="84"/>
    </location>
</feature>
<feature type="binding site" evidence="5">
    <location>
        <begin position="125"/>
        <end position="129"/>
    </location>
    <ligand>
        <name>S-adenosyl-L-methionine</name>
        <dbReference type="ChEBI" id="CHEBI:59789"/>
    </ligand>
</feature>
<dbReference type="InterPro" id="IPR019874">
    <property type="entry name" value="RF_methyltr_PrmC"/>
</dbReference>
<dbReference type="GO" id="GO:0003676">
    <property type="term" value="F:nucleic acid binding"/>
    <property type="evidence" value="ECO:0007669"/>
    <property type="project" value="InterPro"/>
</dbReference>
<dbReference type="AlphaFoldDB" id="A0A1I5B7J7"/>
<dbReference type="Pfam" id="PF05175">
    <property type="entry name" value="MTS"/>
    <property type="match status" value="1"/>
</dbReference>
<dbReference type="InterPro" id="IPR040758">
    <property type="entry name" value="PrmC_N"/>
</dbReference>
<feature type="binding site" evidence="5">
    <location>
        <position position="191"/>
    </location>
    <ligand>
        <name>S-adenosyl-L-methionine</name>
        <dbReference type="ChEBI" id="CHEBI:59789"/>
    </ligand>
</feature>
<dbReference type="RefSeq" id="WP_425441555.1">
    <property type="nucleotide sequence ID" value="NZ_FOVP01000007.1"/>
</dbReference>
<keyword evidence="3 5" id="KW-0949">S-adenosyl-L-methionine</keyword>
<reference evidence="9" key="1">
    <citation type="submission" date="2016-10" db="EMBL/GenBank/DDBJ databases">
        <authorList>
            <person name="Varghese N."/>
            <person name="Submissions S."/>
        </authorList>
    </citation>
    <scope>NUCLEOTIDE SEQUENCE [LARGE SCALE GENOMIC DNA]</scope>
    <source>
        <strain evidence="9">DSM 28463</strain>
    </source>
</reference>
<dbReference type="PANTHER" id="PTHR18895">
    <property type="entry name" value="HEMK METHYLTRANSFERASE"/>
    <property type="match status" value="1"/>
</dbReference>
<dbReference type="PROSITE" id="PS00092">
    <property type="entry name" value="N6_MTASE"/>
    <property type="match status" value="1"/>
</dbReference>
<dbReference type="SUPFAM" id="SSF53335">
    <property type="entry name" value="S-adenosyl-L-methionine-dependent methyltransferases"/>
    <property type="match status" value="1"/>
</dbReference>
<evidence type="ECO:0000313" key="8">
    <source>
        <dbReference type="EMBL" id="SFN70683.1"/>
    </source>
</evidence>
<dbReference type="GO" id="GO:0032259">
    <property type="term" value="P:methylation"/>
    <property type="evidence" value="ECO:0007669"/>
    <property type="project" value="UniProtKB-KW"/>
</dbReference>
<feature type="binding site" evidence="5">
    <location>
        <position position="177"/>
    </location>
    <ligand>
        <name>S-adenosyl-L-methionine</name>
        <dbReference type="ChEBI" id="CHEBI:59789"/>
    </ligand>
</feature>
<evidence type="ECO:0000259" key="6">
    <source>
        <dbReference type="Pfam" id="PF05175"/>
    </source>
</evidence>
<dbReference type="Pfam" id="PF17827">
    <property type="entry name" value="PrmC_N"/>
    <property type="match status" value="1"/>
</dbReference>
<dbReference type="InterPro" id="IPR050320">
    <property type="entry name" value="N5-glutamine_MTase"/>
</dbReference>
<dbReference type="EC" id="2.1.1.297" evidence="5"/>
<comment type="function">
    <text evidence="5">Methylates the class 1 translation termination release factors RF1/PrfA and RF2/PrfB on the glutamine residue of the universally conserved GGQ motif.</text>
</comment>
<dbReference type="NCBIfam" id="TIGR00536">
    <property type="entry name" value="hemK_fam"/>
    <property type="match status" value="1"/>
</dbReference>
<gene>
    <name evidence="5" type="primary">prmC</name>
    <name evidence="8" type="ORF">SAMN04487859_107108</name>
</gene>
<dbReference type="InterPro" id="IPR007848">
    <property type="entry name" value="Small_mtfrase_dom"/>
</dbReference>
<keyword evidence="1 5" id="KW-0489">Methyltransferase</keyword>
<dbReference type="STRING" id="1005928.SAMN04487859_107108"/>
<dbReference type="PANTHER" id="PTHR18895:SF74">
    <property type="entry name" value="MTRF1L RELEASE FACTOR GLUTAMINE METHYLTRANSFERASE"/>
    <property type="match status" value="1"/>
</dbReference>
<sequence>MTAPQDAASPGQALAWALALGRDRLGDVDDPMRDARLLLAHAAGLERGQLTRLDVADFTPEMITAYLALIDQRAAGRPVSKILGYRDFWKYRFAVSEEVLDPRPDTETLVEVALAQPFGRVLDLGTGSGCILLSLLAEQAQASGLGTDLSEAALNVARQNAGALGVQARAEFVISDWFAAITGPFDLIVSNPPYIALHEMPGLAREVRAHDPRMALTDEGDGLAAYRAIVVKAGQYLRPGGRILLEIGPTQGAEVARFLSDAGFDEVEILPDLDGRDRVVGAIWPL</sequence>
<evidence type="ECO:0000256" key="4">
    <source>
        <dbReference type="ARBA" id="ARBA00048391"/>
    </source>
</evidence>
<comment type="catalytic activity">
    <reaction evidence="4 5">
        <text>L-glutaminyl-[peptide chain release factor] + S-adenosyl-L-methionine = N(5)-methyl-L-glutaminyl-[peptide chain release factor] + S-adenosyl-L-homocysteine + H(+)</text>
        <dbReference type="Rhea" id="RHEA:42896"/>
        <dbReference type="Rhea" id="RHEA-COMP:10271"/>
        <dbReference type="Rhea" id="RHEA-COMP:10272"/>
        <dbReference type="ChEBI" id="CHEBI:15378"/>
        <dbReference type="ChEBI" id="CHEBI:30011"/>
        <dbReference type="ChEBI" id="CHEBI:57856"/>
        <dbReference type="ChEBI" id="CHEBI:59789"/>
        <dbReference type="ChEBI" id="CHEBI:61891"/>
        <dbReference type="EC" id="2.1.1.297"/>
    </reaction>
</comment>
<organism evidence="8 9">
    <name type="scientific">Roseovarius lutimaris</name>
    <dbReference type="NCBI Taxonomy" id="1005928"/>
    <lineage>
        <taxon>Bacteria</taxon>
        <taxon>Pseudomonadati</taxon>
        <taxon>Pseudomonadota</taxon>
        <taxon>Alphaproteobacteria</taxon>
        <taxon>Rhodobacterales</taxon>
        <taxon>Roseobacteraceae</taxon>
        <taxon>Roseovarius</taxon>
    </lineage>
</organism>
<dbReference type="CDD" id="cd02440">
    <property type="entry name" value="AdoMet_MTases"/>
    <property type="match status" value="1"/>
</dbReference>
<feature type="binding site" evidence="5">
    <location>
        <position position="148"/>
    </location>
    <ligand>
        <name>S-adenosyl-L-methionine</name>
        <dbReference type="ChEBI" id="CHEBI:59789"/>
    </ligand>
</feature>
<comment type="similarity">
    <text evidence="5">Belongs to the protein N5-glutamine methyltransferase family. PrmC subfamily.</text>
</comment>
<dbReference type="InterPro" id="IPR004556">
    <property type="entry name" value="HemK-like"/>
</dbReference>
<accession>A0A1I5B7J7</accession>